<keyword evidence="13" id="KW-1185">Reference proteome</keyword>
<dbReference type="InterPro" id="IPR025932">
    <property type="entry name" value="Trypano_VSG_B_N_dom"/>
</dbReference>
<keyword evidence="8" id="KW-0449">Lipoprotein</keyword>
<dbReference type="Pfam" id="PF13206">
    <property type="entry name" value="VSG_B"/>
    <property type="match status" value="1"/>
</dbReference>
<evidence type="ECO:0000256" key="4">
    <source>
        <dbReference type="ARBA" id="ARBA00022622"/>
    </source>
</evidence>
<accession>F9WA81</accession>
<keyword evidence="3" id="KW-1003">Cell membrane</keyword>
<reference evidence="13" key="1">
    <citation type="submission" date="2011-07" db="EMBL/GenBank/DDBJ databases">
        <title>Divergent evolution of antigenic variation in African trypanosomes.</title>
        <authorList>
            <person name="Jackson A.P."/>
            <person name="Berry A."/>
            <person name="Allison H.C."/>
            <person name="Burton P."/>
            <person name="Anderson J."/>
            <person name="Aslett M."/>
            <person name="Brown R."/>
            <person name="Corton N."/>
            <person name="Harris D."/>
            <person name="Hauser H."/>
            <person name="Gamble J."/>
            <person name="Gilderthorp R."/>
            <person name="McQuillan J."/>
            <person name="Quail M.A."/>
            <person name="Sanders M."/>
            <person name="Van Tonder A."/>
            <person name="Ginger M.L."/>
            <person name="Donelson J.E."/>
            <person name="Field M.C."/>
            <person name="Barry J.D."/>
            <person name="Berriman M."/>
            <person name="Hertz-Fowler C."/>
        </authorList>
    </citation>
    <scope>NUCLEOTIDE SEQUENCE [LARGE SCALE GENOMIC DNA]</scope>
    <source>
        <strain evidence="13">IL3000</strain>
    </source>
</reference>
<name>F9WA81_TRYCI</name>
<evidence type="ECO:0000256" key="7">
    <source>
        <dbReference type="ARBA" id="ARBA00023180"/>
    </source>
</evidence>
<feature type="compositionally biased region" description="Polar residues" evidence="9">
    <location>
        <begin position="277"/>
        <end position="307"/>
    </location>
</feature>
<dbReference type="AlphaFoldDB" id="F9WA81"/>
<evidence type="ECO:0000256" key="9">
    <source>
        <dbReference type="SAM" id="MobiDB-lite"/>
    </source>
</evidence>
<feature type="compositionally biased region" description="Basic and acidic residues" evidence="9">
    <location>
        <begin position="250"/>
        <end position="267"/>
    </location>
</feature>
<gene>
    <name evidence="12" type="ORF">TCIL3000_0_47970</name>
</gene>
<comment type="caution">
    <text evidence="12">The sequence shown here is derived from an EMBL/GenBank/DDBJ whole genome shotgun (WGS) entry which is preliminary data.</text>
</comment>
<feature type="signal peptide" evidence="10">
    <location>
        <begin position="1"/>
        <end position="21"/>
    </location>
</feature>
<reference evidence="12 13" key="2">
    <citation type="journal article" date="2012" name="Proc. Natl. Acad. Sci. U.S.A.">
        <title>Antigenic diversity is generated by distinct evolutionary mechanisms in African trypanosome species.</title>
        <authorList>
            <person name="Jackson A.P."/>
            <person name="Berry A."/>
            <person name="Aslett M."/>
            <person name="Allison H.C."/>
            <person name="Burton P."/>
            <person name="Vavrova-Anderson J."/>
            <person name="Brown R."/>
            <person name="Browne H."/>
            <person name="Corton N."/>
            <person name="Hauser H."/>
            <person name="Gamble J."/>
            <person name="Gilderthorp R."/>
            <person name="Marcello L."/>
            <person name="McQuillan J."/>
            <person name="Otto T.D."/>
            <person name="Quail M.A."/>
            <person name="Sanders M.J."/>
            <person name="van Tonder A."/>
            <person name="Ginger M.L."/>
            <person name="Field M.C."/>
            <person name="Barry J.D."/>
            <person name="Hertz-Fowler C."/>
            <person name="Berriman M."/>
        </authorList>
    </citation>
    <scope>NUCLEOTIDE SEQUENCE [LARGE SCALE GENOMIC DNA]</scope>
    <source>
        <strain evidence="12 13">IL3000</strain>
    </source>
</reference>
<evidence type="ECO:0000256" key="5">
    <source>
        <dbReference type="ARBA" id="ARBA00022729"/>
    </source>
</evidence>
<comment type="subcellular location">
    <subcellularLocation>
        <location evidence="2">Cell membrane</location>
        <topology evidence="2">Lipid-anchor</topology>
        <topology evidence="2">GPI-anchor</topology>
    </subcellularLocation>
</comment>
<evidence type="ECO:0000313" key="13">
    <source>
        <dbReference type="Proteomes" id="UP000000702"/>
    </source>
</evidence>
<protein>
    <submittedName>
        <fullName evidence="12">Variant surface glycoprotein</fullName>
    </submittedName>
</protein>
<dbReference type="GO" id="GO:0005886">
    <property type="term" value="C:plasma membrane"/>
    <property type="evidence" value="ECO:0007669"/>
    <property type="project" value="UniProtKB-SubCell"/>
</dbReference>
<evidence type="ECO:0000256" key="2">
    <source>
        <dbReference type="ARBA" id="ARBA00004609"/>
    </source>
</evidence>
<keyword evidence="4" id="KW-0336">GPI-anchor</keyword>
<feature type="region of interest" description="Disordered" evidence="9">
    <location>
        <begin position="250"/>
        <end position="307"/>
    </location>
</feature>
<proteinExistence type="predicted"/>
<sequence>MMKFWTAVIVVVVGVAASAAGEDHNGDAHNALCGLLKIAVGKWGDGGKGLSDPMSKALNRTIFGNDEGGDITELRKQLPNFYEAVLKGSGTRTKPCGGRESGQSAPYDMVCLCTKGHNGWPLNESDIETLCGQPKDALGSGDEGWSDEERKKGEKELNATWRNVVTPCLESDLGKDLKEALETFKGKLVNKSDEFYPGMYQLGEGEPDKNGACTGSKKYGVCVMYNNGTKTMDHRPWWVDLEKAIPQEETFQEEKRRKEEERRKKEEAEQDIPKTAALTSGPPNTNQTERSHTESSNTQFHRLNMTSGTPISMPSSWLLSVAILI</sequence>
<evidence type="ECO:0000259" key="11">
    <source>
        <dbReference type="Pfam" id="PF13206"/>
    </source>
</evidence>
<feature type="chain" id="PRO_5003390034" evidence="10">
    <location>
        <begin position="22"/>
        <end position="325"/>
    </location>
</feature>
<keyword evidence="7" id="KW-0325">Glycoprotein</keyword>
<comment type="function">
    <text evidence="1">VSG forms a coat on the surface of the parasite. The trypanosome evades the immune response of the host by expressing a series of antigenically distinct VSGs from an estimated 1000 VSG genes.</text>
</comment>
<dbReference type="GO" id="GO:0098552">
    <property type="term" value="C:side of membrane"/>
    <property type="evidence" value="ECO:0007669"/>
    <property type="project" value="UniProtKB-KW"/>
</dbReference>
<evidence type="ECO:0000256" key="10">
    <source>
        <dbReference type="SAM" id="SignalP"/>
    </source>
</evidence>
<evidence type="ECO:0000256" key="3">
    <source>
        <dbReference type="ARBA" id="ARBA00022475"/>
    </source>
</evidence>
<keyword evidence="6" id="KW-0472">Membrane</keyword>
<feature type="domain" description="Trypanosome variant surface glycoprotein B-type N-terminal" evidence="11">
    <location>
        <begin position="52"/>
        <end position="262"/>
    </location>
</feature>
<dbReference type="Proteomes" id="UP000000702">
    <property type="component" value="Unassembled WGS sequence"/>
</dbReference>
<evidence type="ECO:0000256" key="1">
    <source>
        <dbReference type="ARBA" id="ARBA00002523"/>
    </source>
</evidence>
<keyword evidence="5 10" id="KW-0732">Signal</keyword>
<dbReference type="EMBL" id="CAEQ01001404">
    <property type="protein sequence ID" value="CCD14137.1"/>
    <property type="molecule type" value="Genomic_DNA"/>
</dbReference>
<evidence type="ECO:0000313" key="12">
    <source>
        <dbReference type="EMBL" id="CCD14137.1"/>
    </source>
</evidence>
<dbReference type="VEuPathDB" id="TriTrypDB:TcIL3000_0_47970"/>
<evidence type="ECO:0000256" key="8">
    <source>
        <dbReference type="ARBA" id="ARBA00023288"/>
    </source>
</evidence>
<organism evidence="12 13">
    <name type="scientific">Trypanosoma congolense (strain IL3000)</name>
    <dbReference type="NCBI Taxonomy" id="1068625"/>
    <lineage>
        <taxon>Eukaryota</taxon>
        <taxon>Discoba</taxon>
        <taxon>Euglenozoa</taxon>
        <taxon>Kinetoplastea</taxon>
        <taxon>Metakinetoplastina</taxon>
        <taxon>Trypanosomatida</taxon>
        <taxon>Trypanosomatidae</taxon>
        <taxon>Trypanosoma</taxon>
        <taxon>Nannomonas</taxon>
    </lineage>
</organism>
<evidence type="ECO:0000256" key="6">
    <source>
        <dbReference type="ARBA" id="ARBA00023136"/>
    </source>
</evidence>